<evidence type="ECO:0000313" key="4">
    <source>
        <dbReference type="EMBL" id="VFT86399.1"/>
    </source>
</evidence>
<evidence type="ECO:0000313" key="5">
    <source>
        <dbReference type="Proteomes" id="UP000332933"/>
    </source>
</evidence>
<evidence type="ECO:0000256" key="1">
    <source>
        <dbReference type="SAM" id="MobiDB-lite"/>
    </source>
</evidence>
<reference evidence="4 5" key="1">
    <citation type="submission" date="2019-03" db="EMBL/GenBank/DDBJ databases">
        <authorList>
            <person name="Gaulin E."/>
            <person name="Dumas B."/>
        </authorList>
    </citation>
    <scope>NUCLEOTIDE SEQUENCE [LARGE SCALE GENOMIC DNA]</scope>
    <source>
        <strain evidence="4">CBS 568.67</strain>
    </source>
</reference>
<feature type="transmembrane region" description="Helical" evidence="2">
    <location>
        <begin position="204"/>
        <end position="222"/>
    </location>
</feature>
<keyword evidence="5" id="KW-1185">Reference proteome</keyword>
<proteinExistence type="predicted"/>
<feature type="region of interest" description="Disordered" evidence="1">
    <location>
        <begin position="72"/>
        <end position="96"/>
    </location>
</feature>
<accession>A0A485KN04</accession>
<dbReference type="Proteomes" id="UP000332933">
    <property type="component" value="Unassembled WGS sequence"/>
</dbReference>
<sequence>MTDGDGHSSAICASSTCHWHGMDTIPLEQALRVAPCFTQSSNSGVSCVGRDPTSMKCIDSVDCSNKRLLDESSPTHLPTTMMPSIASTPTPWTPRSTDVSIPRTTMSPQVVCDMTALCEPNKVINVTTLPLAHAMTATPCVYLGTSSLRQCFPYSRVLGGVPACASEFVDCSSVVSTPSLPTATPFVSAIGSATSPQVGLKTTAIFFALGGAFILLCGCWWGRRFLVTSKEAATAVDDTEDDGSYSQRASANLPYAEPQPPNSGPETVPVVVIVEAPVARVSNRPPLDL</sequence>
<keyword evidence="2" id="KW-1133">Transmembrane helix</keyword>
<name>A0A485KN04_9STRA</name>
<dbReference type="EMBL" id="CAADRA010005167">
    <property type="protein sequence ID" value="VFT86399.1"/>
    <property type="molecule type" value="Genomic_DNA"/>
</dbReference>
<gene>
    <name evidence="4" type="primary">Aste57867_9520</name>
    <name evidence="3" type="ORF">As57867_009483</name>
    <name evidence="4" type="ORF">ASTE57867_9520</name>
</gene>
<keyword evidence="2" id="KW-0472">Membrane</keyword>
<evidence type="ECO:0000256" key="2">
    <source>
        <dbReference type="SAM" id="Phobius"/>
    </source>
</evidence>
<protein>
    <submittedName>
        <fullName evidence="4">Aste57867_9520 protein</fullName>
    </submittedName>
</protein>
<evidence type="ECO:0000313" key="3">
    <source>
        <dbReference type="EMBL" id="KAF0699927.1"/>
    </source>
</evidence>
<reference evidence="3" key="2">
    <citation type="submission" date="2019-06" db="EMBL/GenBank/DDBJ databases">
        <title>Genomics analysis of Aphanomyces spp. identifies a new class of oomycete effector associated with host adaptation.</title>
        <authorList>
            <person name="Gaulin E."/>
        </authorList>
    </citation>
    <scope>NUCLEOTIDE SEQUENCE</scope>
    <source>
        <strain evidence="3">CBS 578.67</strain>
    </source>
</reference>
<dbReference type="EMBL" id="VJMH01005146">
    <property type="protein sequence ID" value="KAF0699927.1"/>
    <property type="molecule type" value="Genomic_DNA"/>
</dbReference>
<dbReference type="AlphaFoldDB" id="A0A485KN04"/>
<organism evidence="4 5">
    <name type="scientific">Aphanomyces stellatus</name>
    <dbReference type="NCBI Taxonomy" id="120398"/>
    <lineage>
        <taxon>Eukaryota</taxon>
        <taxon>Sar</taxon>
        <taxon>Stramenopiles</taxon>
        <taxon>Oomycota</taxon>
        <taxon>Saprolegniomycetes</taxon>
        <taxon>Saprolegniales</taxon>
        <taxon>Verrucalvaceae</taxon>
        <taxon>Aphanomyces</taxon>
    </lineage>
</organism>
<feature type="region of interest" description="Disordered" evidence="1">
    <location>
        <begin position="236"/>
        <end position="267"/>
    </location>
</feature>
<keyword evidence="2" id="KW-0812">Transmembrane</keyword>